<reference evidence="3 4" key="1">
    <citation type="journal article" date="2019" name="Genome Biol. Evol.">
        <title>Insights into the evolution of the New World diploid cottons (Gossypium, subgenus Houzingenia) based on genome sequencing.</title>
        <authorList>
            <person name="Grover C.E."/>
            <person name="Arick M.A. 2nd"/>
            <person name="Thrash A."/>
            <person name="Conover J.L."/>
            <person name="Sanders W.S."/>
            <person name="Peterson D.G."/>
            <person name="Frelichowski J.E."/>
            <person name="Scheffler J.A."/>
            <person name="Scheffler B.E."/>
            <person name="Wendel J.F."/>
        </authorList>
    </citation>
    <scope>NUCLEOTIDE SEQUENCE [LARGE SCALE GENOMIC DNA]</scope>
    <source>
        <strain evidence="3">6</strain>
        <tissue evidence="3">Leaf</tissue>
    </source>
</reference>
<gene>
    <name evidence="3" type="ORF">Goarm_008746</name>
</gene>
<comment type="caution">
    <text evidence="3">The sequence shown here is derived from an EMBL/GenBank/DDBJ whole genome shotgun (WGS) entry which is preliminary data.</text>
</comment>
<feature type="transmembrane region" description="Helical" evidence="2">
    <location>
        <begin position="6"/>
        <end position="26"/>
    </location>
</feature>
<protein>
    <submittedName>
        <fullName evidence="3">Uncharacterized protein</fullName>
    </submittedName>
</protein>
<dbReference type="Proteomes" id="UP000593575">
    <property type="component" value="Unassembled WGS sequence"/>
</dbReference>
<keyword evidence="4" id="KW-1185">Reference proteome</keyword>
<dbReference type="AlphaFoldDB" id="A0A7J9JQR4"/>
<accession>A0A7J9JQR4</accession>
<dbReference type="EMBL" id="JABFAE010000009">
    <property type="protein sequence ID" value="MBA0836540.1"/>
    <property type="molecule type" value="Genomic_DNA"/>
</dbReference>
<feature type="region of interest" description="Disordered" evidence="1">
    <location>
        <begin position="323"/>
        <end position="342"/>
    </location>
</feature>
<evidence type="ECO:0000313" key="3">
    <source>
        <dbReference type="EMBL" id="MBA0836540.1"/>
    </source>
</evidence>
<keyword evidence="2" id="KW-0472">Membrane</keyword>
<sequence>VFFCPSYVVLVLFIVLLSLHLAHVLFPYSFKKLFIMPPHTSYNRATKKRARTDGASSSAVYPSSVSDCFRGHDDLNKFKTSFATRNVHISRPIDLPFLRDELDFRHLSTLNEWGWLYCLQLTGPCHDNLVRVFYFNAEFKYGDDGKTVTAITSYVMGEKVTITPAILSQYLRIPLDGDPTFLGSFPSTLILKDDHASDLELHDRILHLILTWTINPTNKHAILRKTDYWFIHCFQTKHHLNLPVLMFLNMIEVVRWPLSSNKTLKYGTFLSFIFRQLKLKVSVDPGRAINSFIDISSVHSCGYCKEDGKWVHKDKLQAAAAAAQQSQGEVQPEEEVLALPPPPSPRTSAILDAIHGLSQHVDARFDALMPRIFYLEDQMAQLVSRFPPPPSSDD</sequence>
<name>A0A7J9JQR4_9ROSI</name>
<proteinExistence type="predicted"/>
<evidence type="ECO:0000256" key="1">
    <source>
        <dbReference type="SAM" id="MobiDB-lite"/>
    </source>
</evidence>
<keyword evidence="2" id="KW-1133">Transmembrane helix</keyword>
<keyword evidence="2" id="KW-0812">Transmembrane</keyword>
<feature type="non-terminal residue" evidence="3">
    <location>
        <position position="1"/>
    </location>
</feature>
<evidence type="ECO:0000313" key="4">
    <source>
        <dbReference type="Proteomes" id="UP000593575"/>
    </source>
</evidence>
<evidence type="ECO:0000256" key="2">
    <source>
        <dbReference type="SAM" id="Phobius"/>
    </source>
</evidence>
<organism evidence="3 4">
    <name type="scientific">Gossypium armourianum</name>
    <dbReference type="NCBI Taxonomy" id="34283"/>
    <lineage>
        <taxon>Eukaryota</taxon>
        <taxon>Viridiplantae</taxon>
        <taxon>Streptophyta</taxon>
        <taxon>Embryophyta</taxon>
        <taxon>Tracheophyta</taxon>
        <taxon>Spermatophyta</taxon>
        <taxon>Magnoliopsida</taxon>
        <taxon>eudicotyledons</taxon>
        <taxon>Gunneridae</taxon>
        <taxon>Pentapetalae</taxon>
        <taxon>rosids</taxon>
        <taxon>malvids</taxon>
        <taxon>Malvales</taxon>
        <taxon>Malvaceae</taxon>
        <taxon>Malvoideae</taxon>
        <taxon>Gossypium</taxon>
    </lineage>
</organism>